<sequence length="95" mass="10949">MNVFALQHNKKMFGFCLKRIKSVMNHFASIKPKVGKSMTIIKDIFFFLKPKKSQISIDYVPLISKLYKTSYFLICSTSKIFSNSVAKSWLVGMET</sequence>
<gene>
    <name evidence="1" type="ORF">BpHYR1_023002</name>
</gene>
<organism evidence="1 2">
    <name type="scientific">Brachionus plicatilis</name>
    <name type="common">Marine rotifer</name>
    <name type="synonym">Brachionus muelleri</name>
    <dbReference type="NCBI Taxonomy" id="10195"/>
    <lineage>
        <taxon>Eukaryota</taxon>
        <taxon>Metazoa</taxon>
        <taxon>Spiralia</taxon>
        <taxon>Gnathifera</taxon>
        <taxon>Rotifera</taxon>
        <taxon>Eurotatoria</taxon>
        <taxon>Monogononta</taxon>
        <taxon>Pseudotrocha</taxon>
        <taxon>Ploima</taxon>
        <taxon>Brachionidae</taxon>
        <taxon>Brachionus</taxon>
    </lineage>
</organism>
<evidence type="ECO:0000313" key="2">
    <source>
        <dbReference type="Proteomes" id="UP000276133"/>
    </source>
</evidence>
<dbReference type="AlphaFoldDB" id="A0A3M7QVX3"/>
<proteinExistence type="predicted"/>
<dbReference type="Proteomes" id="UP000276133">
    <property type="component" value="Unassembled WGS sequence"/>
</dbReference>
<accession>A0A3M7QVX3</accession>
<reference evidence="1 2" key="1">
    <citation type="journal article" date="2018" name="Sci. Rep.">
        <title>Genomic signatures of local adaptation to the degree of environmental predictability in rotifers.</title>
        <authorList>
            <person name="Franch-Gras L."/>
            <person name="Hahn C."/>
            <person name="Garcia-Roger E.M."/>
            <person name="Carmona M.J."/>
            <person name="Serra M."/>
            <person name="Gomez A."/>
        </authorList>
    </citation>
    <scope>NUCLEOTIDE SEQUENCE [LARGE SCALE GENOMIC DNA]</scope>
    <source>
        <strain evidence="1">HYR1</strain>
    </source>
</reference>
<keyword evidence="2" id="KW-1185">Reference proteome</keyword>
<evidence type="ECO:0000313" key="1">
    <source>
        <dbReference type="EMBL" id="RNA15496.1"/>
    </source>
</evidence>
<name>A0A3M7QVX3_BRAPC</name>
<protein>
    <submittedName>
        <fullName evidence="1">Uncharacterized protein</fullName>
    </submittedName>
</protein>
<dbReference type="EMBL" id="REGN01004938">
    <property type="protein sequence ID" value="RNA15496.1"/>
    <property type="molecule type" value="Genomic_DNA"/>
</dbReference>
<comment type="caution">
    <text evidence="1">The sequence shown here is derived from an EMBL/GenBank/DDBJ whole genome shotgun (WGS) entry which is preliminary data.</text>
</comment>